<protein>
    <submittedName>
        <fullName evidence="1">Uncharacterized protein</fullName>
    </submittedName>
</protein>
<dbReference type="Proteomes" id="UP000606115">
    <property type="component" value="Unassembled WGS sequence"/>
</dbReference>
<gene>
    <name evidence="1" type="ORF">GCM10007173_11330</name>
</gene>
<name>A0ABQ2DE84_9MICC</name>
<dbReference type="EMBL" id="BMKX01000002">
    <property type="protein sequence ID" value="GGJ54449.1"/>
    <property type="molecule type" value="Genomic_DNA"/>
</dbReference>
<comment type="caution">
    <text evidence="1">The sequence shown here is derived from an EMBL/GenBank/DDBJ whole genome shotgun (WGS) entry which is preliminary data.</text>
</comment>
<keyword evidence="2" id="KW-1185">Reference proteome</keyword>
<evidence type="ECO:0000313" key="1">
    <source>
        <dbReference type="EMBL" id="GGJ54449.1"/>
    </source>
</evidence>
<evidence type="ECO:0000313" key="2">
    <source>
        <dbReference type="Proteomes" id="UP000606115"/>
    </source>
</evidence>
<reference evidence="2" key="1">
    <citation type="journal article" date="2019" name="Int. J. Syst. Evol. Microbiol.">
        <title>The Global Catalogue of Microorganisms (GCM) 10K type strain sequencing project: providing services to taxonomists for standard genome sequencing and annotation.</title>
        <authorList>
            <consortium name="The Broad Institute Genomics Platform"/>
            <consortium name="The Broad Institute Genome Sequencing Center for Infectious Disease"/>
            <person name="Wu L."/>
            <person name="Ma J."/>
        </authorList>
    </citation>
    <scope>NUCLEOTIDE SEQUENCE [LARGE SCALE GENOMIC DNA]</scope>
    <source>
        <strain evidence="2">CGMCC 1.3685</strain>
    </source>
</reference>
<proteinExistence type="predicted"/>
<organism evidence="1 2">
    <name type="scientific">Glutamicibacter ardleyensis</name>
    <dbReference type="NCBI Taxonomy" id="225894"/>
    <lineage>
        <taxon>Bacteria</taxon>
        <taxon>Bacillati</taxon>
        <taxon>Actinomycetota</taxon>
        <taxon>Actinomycetes</taxon>
        <taxon>Micrococcales</taxon>
        <taxon>Micrococcaceae</taxon>
        <taxon>Glutamicibacter</taxon>
    </lineage>
</organism>
<accession>A0ABQ2DE84</accession>
<sequence length="52" mass="5945">MTGDGLSEHHHDAETKLIRTLPVINSRSWLCCPVGKRKKTETTLGRLFFCIF</sequence>